<dbReference type="AlphaFoldDB" id="A0ABD5RC66"/>
<feature type="transmembrane region" description="Helical" evidence="1">
    <location>
        <begin position="131"/>
        <end position="150"/>
    </location>
</feature>
<evidence type="ECO:0000313" key="3">
    <source>
        <dbReference type="Proteomes" id="UP001596201"/>
    </source>
</evidence>
<reference evidence="2 3" key="1">
    <citation type="journal article" date="2019" name="Int. J. Syst. Evol. Microbiol.">
        <title>The Global Catalogue of Microorganisms (GCM) 10K type strain sequencing project: providing services to taxonomists for standard genome sequencing and annotation.</title>
        <authorList>
            <consortium name="The Broad Institute Genomics Platform"/>
            <consortium name="The Broad Institute Genome Sequencing Center for Infectious Disease"/>
            <person name="Wu L."/>
            <person name="Ma J."/>
        </authorList>
    </citation>
    <scope>NUCLEOTIDE SEQUENCE [LARGE SCALE GENOMIC DNA]</scope>
    <source>
        <strain evidence="2 3">CGMCC 1.12237</strain>
    </source>
</reference>
<dbReference type="Pfam" id="PF20108">
    <property type="entry name" value="DUF6498"/>
    <property type="match status" value="1"/>
</dbReference>
<proteinExistence type="predicted"/>
<sequence length="467" mass="49443">MFRPPALPRSARALLLVVVNLAPLVGVILGEWRAETLLLLYGFEGVVTTLVVGLRMLFARRLSTDETGELPTPFGWLRTKRGALRLHPAWPPIYPRNVPYALGLLGGFLYVWAIVGLFALSGLVFDALGTLSVDVALAGVGLAVGHLVAFRSDYIGDEQYRETSASAIAAVPVRQFSVLFCSLPLLAVASESAAGRQALLALVVLGQTSAELYGFWRDHLDRDPPALLDRLFGRPEAGDAPPEFDVPSGEPDTTVGTDTRAVLLSGVVPVALTFVNRGVVTAVLVLALFGVLAFGVAFVPVLVALLLAVVGTTLSAHYLQYGTLEYRRYGDTLVCHDTLLDAPQWTCALGTVRDPAVSKRLTSRLLETSVVTFDAGLGEERTSYRLGPVTDGAQAVDALDLPRFDTTQEASDRGVAVAALCLGLVFAGVPTALLVASGGAGSAVAVLLAPLLAMLIVPLLWGALYYA</sequence>
<feature type="transmembrane region" description="Helical" evidence="1">
    <location>
        <begin position="100"/>
        <end position="125"/>
    </location>
</feature>
<keyword evidence="1" id="KW-1133">Transmembrane helix</keyword>
<feature type="transmembrane region" description="Helical" evidence="1">
    <location>
        <begin position="12"/>
        <end position="32"/>
    </location>
</feature>
<keyword evidence="1" id="KW-0472">Membrane</keyword>
<name>A0ABD5RC66_9EURY</name>
<accession>A0ABD5RC66</accession>
<keyword evidence="1" id="KW-0812">Transmembrane</keyword>
<feature type="transmembrane region" description="Helical" evidence="1">
    <location>
        <begin position="38"/>
        <end position="58"/>
    </location>
</feature>
<feature type="transmembrane region" description="Helical" evidence="1">
    <location>
        <begin position="298"/>
        <end position="319"/>
    </location>
</feature>
<feature type="transmembrane region" description="Helical" evidence="1">
    <location>
        <begin position="270"/>
        <end position="292"/>
    </location>
</feature>
<dbReference type="Proteomes" id="UP001596201">
    <property type="component" value="Unassembled WGS sequence"/>
</dbReference>
<feature type="transmembrane region" description="Helical" evidence="1">
    <location>
        <begin position="415"/>
        <end position="436"/>
    </location>
</feature>
<organism evidence="2 3">
    <name type="scientific">Salinirubrum litoreum</name>
    <dbReference type="NCBI Taxonomy" id="1126234"/>
    <lineage>
        <taxon>Archaea</taxon>
        <taxon>Methanobacteriati</taxon>
        <taxon>Methanobacteriota</taxon>
        <taxon>Stenosarchaea group</taxon>
        <taxon>Halobacteria</taxon>
        <taxon>Halobacteriales</taxon>
        <taxon>Haloferacaceae</taxon>
        <taxon>Salinirubrum</taxon>
    </lineage>
</organism>
<gene>
    <name evidence="2" type="ORF">ACFPJ5_09990</name>
</gene>
<evidence type="ECO:0000313" key="2">
    <source>
        <dbReference type="EMBL" id="MFC5367272.1"/>
    </source>
</evidence>
<comment type="caution">
    <text evidence="2">The sequence shown here is derived from an EMBL/GenBank/DDBJ whole genome shotgun (WGS) entry which is preliminary data.</text>
</comment>
<evidence type="ECO:0000256" key="1">
    <source>
        <dbReference type="SAM" id="Phobius"/>
    </source>
</evidence>
<dbReference type="InterPro" id="IPR045466">
    <property type="entry name" value="DUF6498"/>
</dbReference>
<dbReference type="EMBL" id="JBHSKX010000002">
    <property type="protein sequence ID" value="MFC5367272.1"/>
    <property type="molecule type" value="Genomic_DNA"/>
</dbReference>
<dbReference type="RefSeq" id="WP_227229534.1">
    <property type="nucleotide sequence ID" value="NZ_JAJCVJ010000002.1"/>
</dbReference>
<keyword evidence="3" id="KW-1185">Reference proteome</keyword>
<protein>
    <submittedName>
        <fullName evidence="2">DUF6498-containing protein</fullName>
    </submittedName>
</protein>
<feature type="transmembrane region" description="Helical" evidence="1">
    <location>
        <begin position="442"/>
        <end position="466"/>
    </location>
</feature>